<comment type="subcellular location">
    <subcellularLocation>
        <location evidence="1">Cytoplasm</location>
        <location evidence="1">Cytosol</location>
    </subcellularLocation>
</comment>
<dbReference type="Pfam" id="PF01008">
    <property type="entry name" value="IF-2B"/>
    <property type="match status" value="1"/>
</dbReference>
<keyword evidence="3" id="KW-0396">Initiation factor</keyword>
<evidence type="ECO:0000256" key="4">
    <source>
        <dbReference type="ARBA" id="ARBA00022917"/>
    </source>
</evidence>
<evidence type="ECO:0000256" key="1">
    <source>
        <dbReference type="ARBA" id="ARBA00004514"/>
    </source>
</evidence>
<evidence type="ECO:0000256" key="2">
    <source>
        <dbReference type="ARBA" id="ARBA00022490"/>
    </source>
</evidence>
<dbReference type="Gene3D" id="3.40.50.10470">
    <property type="entry name" value="Translation initiation factor eif-2b, domain 2"/>
    <property type="match status" value="1"/>
</dbReference>
<evidence type="ECO:0000256" key="3">
    <source>
        <dbReference type="ARBA" id="ARBA00022540"/>
    </source>
</evidence>
<dbReference type="InterPro" id="IPR037171">
    <property type="entry name" value="NagB/RpiA_transferase-like"/>
</dbReference>
<dbReference type="GO" id="GO:0003743">
    <property type="term" value="F:translation initiation factor activity"/>
    <property type="evidence" value="ECO:0007669"/>
    <property type="project" value="UniProtKB-KW"/>
</dbReference>
<comment type="subunit">
    <text evidence="7">Component of the translation initiation factor 2B (eIF2B) complex which is a heterodecamer of two sets of five different subunits: alpha, beta, gamma, delta and epsilon. Subunits alpha, beta and delta comprise a regulatory subcomplex and subunits epsilon and gamma comprise a catalytic subcomplex. Within the complex, the hexameric regulatory complex resides at the center, with the two heterodimeric catalytic subcomplexes bound on opposite sides.</text>
</comment>
<accession>A0A382F255</accession>
<dbReference type="InterPro" id="IPR042529">
    <property type="entry name" value="IF_2B-like_C"/>
</dbReference>
<keyword evidence="2" id="KW-0963">Cytoplasm</keyword>
<keyword evidence="4" id="KW-0648">Protein biosynthesis</keyword>
<evidence type="ECO:0000256" key="5">
    <source>
        <dbReference type="ARBA" id="ARBA00044122"/>
    </source>
</evidence>
<dbReference type="GO" id="GO:0005851">
    <property type="term" value="C:eukaryotic translation initiation factor 2B complex"/>
    <property type="evidence" value="ECO:0007669"/>
    <property type="project" value="TreeGrafter"/>
</dbReference>
<dbReference type="PANTHER" id="PTHR45859:SF1">
    <property type="entry name" value="TRANSLATION INITIATION FACTOR EIF-2B SUBUNIT BETA"/>
    <property type="match status" value="1"/>
</dbReference>
<evidence type="ECO:0000256" key="7">
    <source>
        <dbReference type="ARBA" id="ARBA00046432"/>
    </source>
</evidence>
<proteinExistence type="predicted"/>
<evidence type="ECO:0000256" key="6">
    <source>
        <dbReference type="ARBA" id="ARBA00044228"/>
    </source>
</evidence>
<dbReference type="EMBL" id="UINC01047456">
    <property type="protein sequence ID" value="SVB56755.1"/>
    <property type="molecule type" value="Genomic_DNA"/>
</dbReference>
<dbReference type="GO" id="GO:0005085">
    <property type="term" value="F:guanyl-nucleotide exchange factor activity"/>
    <property type="evidence" value="ECO:0007669"/>
    <property type="project" value="TreeGrafter"/>
</dbReference>
<name>A0A382F255_9ZZZZ</name>
<protein>
    <recommendedName>
        <fullName evidence="5">Translation initiation factor eIF2B subunit beta</fullName>
    </recommendedName>
    <alternativeName>
        <fullName evidence="6">eIF2B GDP-GTP exchange factor subunit beta</fullName>
    </alternativeName>
</protein>
<dbReference type="SUPFAM" id="SSF100950">
    <property type="entry name" value="NagB/RpiA/CoA transferase-like"/>
    <property type="match status" value="1"/>
</dbReference>
<sequence>MDSLFRDIVKFYSSSQTSLITLRAIIKAVKFLECEDDMFCVQIREVCKIITNSQPRMFPIDNLIILLEHELKKNSYFEDKNISVKKSGTIEIIEDLITRLNYDMRELANQGLDHITDGDFIVLHAVEEPVELLLPEAKKMGKEFEVLILRQESVKTNRVIKIMEENQIKFTVIPEWDLIHTFDKVTKLFIGAYAITADGRFVSDSGTSNIVSECYIHKLPIYLFAPILEITPTVSDNQNLYLKEESQYASGVDYTLISHSCDIVNLDLVNHIITDQGEISKEKLKGYCIV</sequence>
<evidence type="ECO:0000313" key="8">
    <source>
        <dbReference type="EMBL" id="SVB56755.1"/>
    </source>
</evidence>
<dbReference type="GO" id="GO:0005829">
    <property type="term" value="C:cytosol"/>
    <property type="evidence" value="ECO:0007669"/>
    <property type="project" value="UniProtKB-SubCell"/>
</dbReference>
<dbReference type="AlphaFoldDB" id="A0A382F255"/>
<dbReference type="InterPro" id="IPR051855">
    <property type="entry name" value="eIF2B_beta_subunit"/>
</dbReference>
<gene>
    <name evidence="8" type="ORF">METZ01_LOCUS209609</name>
</gene>
<organism evidence="8">
    <name type="scientific">marine metagenome</name>
    <dbReference type="NCBI Taxonomy" id="408172"/>
    <lineage>
        <taxon>unclassified sequences</taxon>
        <taxon>metagenomes</taxon>
        <taxon>ecological metagenomes</taxon>
    </lineage>
</organism>
<reference evidence="8" key="1">
    <citation type="submission" date="2018-05" db="EMBL/GenBank/DDBJ databases">
        <authorList>
            <person name="Lanie J.A."/>
            <person name="Ng W.-L."/>
            <person name="Kazmierczak K.M."/>
            <person name="Andrzejewski T.M."/>
            <person name="Davidsen T.M."/>
            <person name="Wayne K.J."/>
            <person name="Tettelin H."/>
            <person name="Glass J.I."/>
            <person name="Rusch D."/>
            <person name="Podicherti R."/>
            <person name="Tsui H.-C.T."/>
            <person name="Winkler M.E."/>
        </authorList>
    </citation>
    <scope>NUCLEOTIDE SEQUENCE</scope>
</reference>
<dbReference type="PANTHER" id="PTHR45859">
    <property type="entry name" value="TRANSLATION INITIATION FACTOR EIF-2B SUBUNIT BETA"/>
    <property type="match status" value="1"/>
</dbReference>
<dbReference type="InterPro" id="IPR000649">
    <property type="entry name" value="IF-2B-related"/>
</dbReference>